<evidence type="ECO:0000256" key="1">
    <source>
        <dbReference type="SAM" id="MobiDB-lite"/>
    </source>
</evidence>
<gene>
    <name evidence="2" type="ORF">B0H16DRAFT_1837483</name>
</gene>
<feature type="compositionally biased region" description="Basic and acidic residues" evidence="1">
    <location>
        <begin position="68"/>
        <end position="85"/>
    </location>
</feature>
<reference evidence="2" key="1">
    <citation type="submission" date="2023-03" db="EMBL/GenBank/DDBJ databases">
        <title>Massive genome expansion in bonnet fungi (Mycena s.s.) driven by repeated elements and novel gene families across ecological guilds.</title>
        <authorList>
            <consortium name="Lawrence Berkeley National Laboratory"/>
            <person name="Harder C.B."/>
            <person name="Miyauchi S."/>
            <person name="Viragh M."/>
            <person name="Kuo A."/>
            <person name="Thoen E."/>
            <person name="Andreopoulos B."/>
            <person name="Lu D."/>
            <person name="Skrede I."/>
            <person name="Drula E."/>
            <person name="Henrissat B."/>
            <person name="Morin E."/>
            <person name="Kohler A."/>
            <person name="Barry K."/>
            <person name="LaButti K."/>
            <person name="Morin E."/>
            <person name="Salamov A."/>
            <person name="Lipzen A."/>
            <person name="Mereny Z."/>
            <person name="Hegedus B."/>
            <person name="Baldrian P."/>
            <person name="Stursova M."/>
            <person name="Weitz H."/>
            <person name="Taylor A."/>
            <person name="Grigoriev I.V."/>
            <person name="Nagy L.G."/>
            <person name="Martin F."/>
            <person name="Kauserud H."/>
        </authorList>
    </citation>
    <scope>NUCLEOTIDE SEQUENCE</scope>
    <source>
        <strain evidence="2">CBHHK182m</strain>
    </source>
</reference>
<sequence>MRTRVHIVVAPGARESNERTTYADGWSAARADAVYAYTPPARTGIMAAEGTTYDAHHLSAAPAFDEEQVAKKENRNEMIKEEGEHVPSSSSSPPPPHPFSAGSSSRKRHARCDFEFAAALLFGAANACEHHALSKVEEGVEKMGRAGVVREEVRENGARGGKEKVDAGPRAQR</sequence>
<keyword evidence="3" id="KW-1185">Reference proteome</keyword>
<feature type="region of interest" description="Disordered" evidence="1">
    <location>
        <begin position="151"/>
        <end position="173"/>
    </location>
</feature>
<comment type="caution">
    <text evidence="2">The sequence shown here is derived from an EMBL/GenBank/DDBJ whole genome shotgun (WGS) entry which is preliminary data.</text>
</comment>
<feature type="region of interest" description="Disordered" evidence="1">
    <location>
        <begin position="68"/>
        <end position="107"/>
    </location>
</feature>
<proteinExistence type="predicted"/>
<dbReference type="EMBL" id="JARKIB010000059">
    <property type="protein sequence ID" value="KAJ7752361.1"/>
    <property type="molecule type" value="Genomic_DNA"/>
</dbReference>
<feature type="compositionally biased region" description="Basic and acidic residues" evidence="1">
    <location>
        <begin position="151"/>
        <end position="167"/>
    </location>
</feature>
<accession>A0AAD7IZ39</accession>
<name>A0AAD7IZ39_9AGAR</name>
<protein>
    <submittedName>
        <fullName evidence="2">Uncharacterized protein</fullName>
    </submittedName>
</protein>
<evidence type="ECO:0000313" key="2">
    <source>
        <dbReference type="EMBL" id="KAJ7752361.1"/>
    </source>
</evidence>
<organism evidence="2 3">
    <name type="scientific">Mycena metata</name>
    <dbReference type="NCBI Taxonomy" id="1033252"/>
    <lineage>
        <taxon>Eukaryota</taxon>
        <taxon>Fungi</taxon>
        <taxon>Dikarya</taxon>
        <taxon>Basidiomycota</taxon>
        <taxon>Agaricomycotina</taxon>
        <taxon>Agaricomycetes</taxon>
        <taxon>Agaricomycetidae</taxon>
        <taxon>Agaricales</taxon>
        <taxon>Marasmiineae</taxon>
        <taxon>Mycenaceae</taxon>
        <taxon>Mycena</taxon>
    </lineage>
</organism>
<evidence type="ECO:0000313" key="3">
    <source>
        <dbReference type="Proteomes" id="UP001215598"/>
    </source>
</evidence>
<dbReference type="AlphaFoldDB" id="A0AAD7IZ39"/>
<dbReference type="Proteomes" id="UP001215598">
    <property type="component" value="Unassembled WGS sequence"/>
</dbReference>